<name>A0A5E4MM63_9HEMI</name>
<dbReference type="GO" id="GO:0043130">
    <property type="term" value="F:ubiquitin binding"/>
    <property type="evidence" value="ECO:0007669"/>
    <property type="project" value="InterPro"/>
</dbReference>
<accession>A0A5E4MM63</accession>
<dbReference type="Proteomes" id="UP000325440">
    <property type="component" value="Unassembled WGS sequence"/>
</dbReference>
<reference evidence="3 4" key="1">
    <citation type="submission" date="2019-08" db="EMBL/GenBank/DDBJ databases">
        <authorList>
            <person name="Alioto T."/>
            <person name="Alioto T."/>
            <person name="Gomez Garrido J."/>
        </authorList>
    </citation>
    <scope>NUCLEOTIDE SEQUENCE [LARGE SCALE GENOMIC DNA]</scope>
</reference>
<feature type="compositionally biased region" description="Polar residues" evidence="1">
    <location>
        <begin position="374"/>
        <end position="384"/>
    </location>
</feature>
<dbReference type="SUPFAM" id="SSF46934">
    <property type="entry name" value="UBA-like"/>
    <property type="match status" value="1"/>
</dbReference>
<dbReference type="CDD" id="cd14279">
    <property type="entry name" value="CUE"/>
    <property type="match status" value="1"/>
</dbReference>
<gene>
    <name evidence="3" type="ORF">CINCED_3A020133</name>
</gene>
<dbReference type="AlphaFoldDB" id="A0A5E4MM63"/>
<feature type="domain" description="CUE" evidence="2">
    <location>
        <begin position="203"/>
        <end position="246"/>
    </location>
</feature>
<evidence type="ECO:0000256" key="1">
    <source>
        <dbReference type="SAM" id="MobiDB-lite"/>
    </source>
</evidence>
<dbReference type="EMBL" id="CABPRJ010000957">
    <property type="protein sequence ID" value="VVC32562.1"/>
    <property type="molecule type" value="Genomic_DNA"/>
</dbReference>
<keyword evidence="4" id="KW-1185">Reference proteome</keyword>
<feature type="region of interest" description="Disordered" evidence="1">
    <location>
        <begin position="365"/>
        <end position="384"/>
    </location>
</feature>
<evidence type="ECO:0000313" key="3">
    <source>
        <dbReference type="EMBL" id="VVC32562.1"/>
    </source>
</evidence>
<organism evidence="3 4">
    <name type="scientific">Cinara cedri</name>
    <dbReference type="NCBI Taxonomy" id="506608"/>
    <lineage>
        <taxon>Eukaryota</taxon>
        <taxon>Metazoa</taxon>
        <taxon>Ecdysozoa</taxon>
        <taxon>Arthropoda</taxon>
        <taxon>Hexapoda</taxon>
        <taxon>Insecta</taxon>
        <taxon>Pterygota</taxon>
        <taxon>Neoptera</taxon>
        <taxon>Paraneoptera</taxon>
        <taxon>Hemiptera</taxon>
        <taxon>Sternorrhyncha</taxon>
        <taxon>Aphidomorpha</taxon>
        <taxon>Aphidoidea</taxon>
        <taxon>Aphididae</taxon>
        <taxon>Lachninae</taxon>
        <taxon>Cinara</taxon>
    </lineage>
</organism>
<evidence type="ECO:0000259" key="2">
    <source>
        <dbReference type="PROSITE" id="PS51140"/>
    </source>
</evidence>
<dbReference type="PROSITE" id="PS51140">
    <property type="entry name" value="CUE"/>
    <property type="match status" value="2"/>
</dbReference>
<proteinExistence type="predicted"/>
<feature type="domain" description="CUE" evidence="2">
    <location>
        <begin position="124"/>
        <end position="167"/>
    </location>
</feature>
<dbReference type="InterPro" id="IPR009060">
    <property type="entry name" value="UBA-like_sf"/>
</dbReference>
<dbReference type="OrthoDB" id="3045089at2759"/>
<evidence type="ECO:0000313" key="4">
    <source>
        <dbReference type="Proteomes" id="UP000325440"/>
    </source>
</evidence>
<protein>
    <submittedName>
        <fullName evidence="3">UBA-like,Ubiquitin system component Cue</fullName>
    </submittedName>
</protein>
<dbReference type="InterPro" id="IPR003892">
    <property type="entry name" value="CUE"/>
</dbReference>
<sequence length="491" mass="55709">MVDVPVDDMIKNTFAWHNKNSYKSGKPYNLFNYFTNNEESHTKYRHYQMTVPLSVQTLHDSPCKNESSQPFYHIHQDSMTIQNSSPTPVRFSPRMGSNAINYARSTATNRVLINPNMSPMSSYNVNQSISKINSMFPTASESHIRALLNKYHNREAVVISALQVEKHPITTPGPYTPPSVSRHYIQANPSPAGSPLPKSAHYSPKMKLRYLKSVFPVVEETVLLDTLCSADNNVNQATETLLTMGFNKRNNISNIVPNLPRVTLTNNKNDYDEDDIFWIRKKKCDNYDKTKSVCSSWPISPDATSTLNNKTNSDEQIKIKQRLHKKFNDQEEKIITFALESTSYNEVLADQILKNYLDNEFKTKDENDCKPENENSTNVPTHNNTIMYENNIKDAATVIEHSHCNINYDGQKTLPISTKISLAKGPNKDLLSKKDLSKCDKLEKNKVKAKGPNKSFLSKIHSLAKGPNSEIKKGPSKGLTRGSIFQRLFKK</sequence>